<reference evidence="1 2" key="1">
    <citation type="submission" date="2018-11" db="EMBL/GenBank/DDBJ databases">
        <title>Sequencing the genomes of 1000 actinobacteria strains.</title>
        <authorList>
            <person name="Klenk H.-P."/>
        </authorList>
    </citation>
    <scope>NUCLEOTIDE SEQUENCE [LARGE SCALE GENOMIC DNA]</scope>
    <source>
        <strain evidence="1 2">DSM 44254</strain>
    </source>
</reference>
<dbReference type="InterPro" id="IPR011989">
    <property type="entry name" value="ARM-like"/>
</dbReference>
<gene>
    <name evidence="1" type="ORF">EDD29_1388</name>
</gene>
<dbReference type="InterPro" id="IPR016024">
    <property type="entry name" value="ARM-type_fold"/>
</dbReference>
<dbReference type="SUPFAM" id="SSF48371">
    <property type="entry name" value="ARM repeat"/>
    <property type="match status" value="1"/>
</dbReference>
<organism evidence="1 2">
    <name type="scientific">Actinocorallia herbida</name>
    <dbReference type="NCBI Taxonomy" id="58109"/>
    <lineage>
        <taxon>Bacteria</taxon>
        <taxon>Bacillati</taxon>
        <taxon>Actinomycetota</taxon>
        <taxon>Actinomycetes</taxon>
        <taxon>Streptosporangiales</taxon>
        <taxon>Thermomonosporaceae</taxon>
        <taxon>Actinocorallia</taxon>
    </lineage>
</organism>
<evidence type="ECO:0000313" key="2">
    <source>
        <dbReference type="Proteomes" id="UP000272400"/>
    </source>
</evidence>
<sequence>MQGISLLPVAGTDPWEKFVGEFAEAPTGWLLEVARTGDPLAARRALAALMDVYPWREDEQTWAESVLRGMITARDRLHPGLLLAVLEVYEDIATPACAPDVLALFRHPEPLIVQLAFDVLEAVGANALAAATLDAALPLIEHTHADVRLAAAALIGGLQDWEGTPVTVPVPRLTGAVTGLLAAPDPAVRRHAARTLVRWDLDGLRADAALAPLLGSPDPELRAAAAERLIRSGDPGAFALLRDELASPGVHWAFVTAAALVADGLPRRLRGDLRRPLKALKDAGWPSLDPADRETRAARLRTALRAVGRW</sequence>
<accession>A0A3N1CRE4</accession>
<evidence type="ECO:0000313" key="1">
    <source>
        <dbReference type="EMBL" id="ROO83879.1"/>
    </source>
</evidence>
<dbReference type="Proteomes" id="UP000272400">
    <property type="component" value="Unassembled WGS sequence"/>
</dbReference>
<keyword evidence="2" id="KW-1185">Reference proteome</keyword>
<protein>
    <submittedName>
        <fullName evidence="1">HEAT repeat protein</fullName>
    </submittedName>
</protein>
<dbReference type="Pfam" id="PF13646">
    <property type="entry name" value="HEAT_2"/>
    <property type="match status" value="1"/>
</dbReference>
<name>A0A3N1CRE4_9ACTN</name>
<dbReference type="EMBL" id="RJKE01000001">
    <property type="protein sequence ID" value="ROO83879.1"/>
    <property type="molecule type" value="Genomic_DNA"/>
</dbReference>
<dbReference type="AlphaFoldDB" id="A0A3N1CRE4"/>
<dbReference type="Gene3D" id="1.25.10.10">
    <property type="entry name" value="Leucine-rich Repeat Variant"/>
    <property type="match status" value="1"/>
</dbReference>
<comment type="caution">
    <text evidence="1">The sequence shown here is derived from an EMBL/GenBank/DDBJ whole genome shotgun (WGS) entry which is preliminary data.</text>
</comment>
<proteinExistence type="predicted"/>